<keyword evidence="3" id="KW-1185">Reference proteome</keyword>
<feature type="compositionally biased region" description="Low complexity" evidence="1">
    <location>
        <begin position="270"/>
        <end position="286"/>
    </location>
</feature>
<dbReference type="PANTHER" id="PTHR33096:SF1">
    <property type="entry name" value="CXC1-LIKE CYSTEINE CLUSTER ASSOCIATED WITH KDZ TRANSPOSASES DOMAIN-CONTAINING PROTEIN"/>
    <property type="match status" value="1"/>
</dbReference>
<dbReference type="Proteomes" id="UP001195769">
    <property type="component" value="Unassembled WGS sequence"/>
</dbReference>
<dbReference type="InterPro" id="IPR040521">
    <property type="entry name" value="KDZ"/>
</dbReference>
<dbReference type="GeneID" id="64661102"/>
<evidence type="ECO:0000313" key="2">
    <source>
        <dbReference type="EMBL" id="KAG1901766.1"/>
    </source>
</evidence>
<dbReference type="RefSeq" id="XP_041227341.1">
    <property type="nucleotide sequence ID" value="XM_041366804.1"/>
</dbReference>
<comment type="caution">
    <text evidence="2">The sequence shown here is derived from an EMBL/GenBank/DDBJ whole genome shotgun (WGS) entry which is preliminary data.</text>
</comment>
<gene>
    <name evidence="2" type="ORF">F5891DRAFT_1187233</name>
</gene>
<accession>A0AAD4HMK8</accession>
<organism evidence="2 3">
    <name type="scientific">Suillus fuscotomentosus</name>
    <dbReference type="NCBI Taxonomy" id="1912939"/>
    <lineage>
        <taxon>Eukaryota</taxon>
        <taxon>Fungi</taxon>
        <taxon>Dikarya</taxon>
        <taxon>Basidiomycota</taxon>
        <taxon>Agaricomycotina</taxon>
        <taxon>Agaricomycetes</taxon>
        <taxon>Agaricomycetidae</taxon>
        <taxon>Boletales</taxon>
        <taxon>Suillineae</taxon>
        <taxon>Suillaceae</taxon>
        <taxon>Suillus</taxon>
    </lineage>
</organism>
<proteinExistence type="predicted"/>
<sequence length="511" mass="56883">MHRADQVSSSTWGLAKHFVSPCKSRDKRKTQTFVNIPGADVKHRQLALHMQALIDPTSPDATVAAVLDSSSSNADVTMDILNDDNEWVYESDHNTPEPHLPSLSQCDISIEPQRRTLPDKASRKLYGTWTETIPTLIGPLLMYLARTVGQPLKKLDSIISACTTHSCTQKHTMIPRIAVSLELLSFHRALFECSCDTVNALAAALKTHYAQRGFQLTDSHGNIIQEPFRRSLGSAVQWYDILQIEMERKIEAAILQARYQMHASYEPLLPSHEPSMPSHEPSTPSHKPLMTSDEPLTTSCEPLMPSREPQASTLHKGHCASILVDRCPACFAGMATFITITSAQLVTALVSMNRHTFYQRCMLINIIPNEAIDQCESSYEAADGKKQKAAMDSFDDTGLMALICHHDIPLFFTNIDTPGEQQKYAVALLEHLFLLLPTNTTVIALYDVGCVLSRSLSQYDILDTSITSQLRFATTAMHAYGHEWGCQLVYNPHMCRGLGLSDGEGTEWLWS</sequence>
<dbReference type="PANTHER" id="PTHR33096">
    <property type="entry name" value="CXC2 DOMAIN-CONTAINING PROTEIN"/>
    <property type="match status" value="1"/>
</dbReference>
<dbReference type="AlphaFoldDB" id="A0AAD4HMK8"/>
<evidence type="ECO:0000256" key="1">
    <source>
        <dbReference type="SAM" id="MobiDB-lite"/>
    </source>
</evidence>
<protein>
    <submittedName>
        <fullName evidence="2">Uncharacterized protein</fullName>
    </submittedName>
</protein>
<dbReference type="Pfam" id="PF18758">
    <property type="entry name" value="KDZ"/>
    <property type="match status" value="1"/>
</dbReference>
<evidence type="ECO:0000313" key="3">
    <source>
        <dbReference type="Proteomes" id="UP001195769"/>
    </source>
</evidence>
<reference evidence="2" key="1">
    <citation type="journal article" date="2020" name="New Phytol.">
        <title>Comparative genomics reveals dynamic genome evolution in host specialist ectomycorrhizal fungi.</title>
        <authorList>
            <person name="Lofgren L.A."/>
            <person name="Nguyen N.H."/>
            <person name="Vilgalys R."/>
            <person name="Ruytinx J."/>
            <person name="Liao H.L."/>
            <person name="Branco S."/>
            <person name="Kuo A."/>
            <person name="LaButti K."/>
            <person name="Lipzen A."/>
            <person name="Andreopoulos W."/>
            <person name="Pangilinan J."/>
            <person name="Riley R."/>
            <person name="Hundley H."/>
            <person name="Na H."/>
            <person name="Barry K."/>
            <person name="Grigoriev I.V."/>
            <person name="Stajich J.E."/>
            <person name="Kennedy P.G."/>
        </authorList>
    </citation>
    <scope>NUCLEOTIDE SEQUENCE</scope>
    <source>
        <strain evidence="2">FC203</strain>
    </source>
</reference>
<feature type="region of interest" description="Disordered" evidence="1">
    <location>
        <begin position="270"/>
        <end position="294"/>
    </location>
</feature>
<dbReference type="EMBL" id="JABBWK010000020">
    <property type="protein sequence ID" value="KAG1901766.1"/>
    <property type="molecule type" value="Genomic_DNA"/>
</dbReference>
<name>A0AAD4HMK8_9AGAM</name>